<dbReference type="Pfam" id="PF03401">
    <property type="entry name" value="TctC"/>
    <property type="match status" value="1"/>
</dbReference>
<dbReference type="OrthoDB" id="7250553at2"/>
<name>A0A5A9GMN5_AZOLI</name>
<dbReference type="EMBL" id="VTTN01000007">
    <property type="protein sequence ID" value="KAA0594854.1"/>
    <property type="molecule type" value="Genomic_DNA"/>
</dbReference>
<dbReference type="InterPro" id="IPR005064">
    <property type="entry name" value="BUG"/>
</dbReference>
<dbReference type="SUPFAM" id="SSF53850">
    <property type="entry name" value="Periplasmic binding protein-like II"/>
    <property type="match status" value="1"/>
</dbReference>
<evidence type="ECO:0000256" key="2">
    <source>
        <dbReference type="SAM" id="MobiDB-lite"/>
    </source>
</evidence>
<dbReference type="InterPro" id="IPR042100">
    <property type="entry name" value="Bug_dom1"/>
</dbReference>
<feature type="region of interest" description="Disordered" evidence="2">
    <location>
        <begin position="1"/>
        <end position="23"/>
    </location>
</feature>
<sequence>MPHNQNPGQNHGQNLGVEPPATGTARAAHGSWFPWLRTLTAATLLAVVPAIAPVLPASAAYPDKVVTIVVPFAPGGGTDTVTRILAEQMSKDLGQPVIVDNRPGAGTIIGTNIVANSAPDGYMLLMASFAHAVNPFLNAKLPFDTEKAFAPVGLVAKSYNIAVVNTSSQFKTLSDLIAYAKAHPGELNFGSFGNGTSAHLSAELFNHLAGTRIVHVPYKGAAPAVTDLLAGQVQVVFSSVASVSGHIGSGSLRPLAVTSAQRSKAFPDLPTVAESGVPGYVSDAWYGVYAPAGTPAAVIDRLNASLNKAIQSDAFKKLETVEGLVITPGTPQDFAAYVHGEAARWRDVVKSQNIKLN</sequence>
<keyword evidence="4" id="KW-1185">Reference proteome</keyword>
<comment type="similarity">
    <text evidence="1">Belongs to the UPF0065 (bug) family.</text>
</comment>
<dbReference type="Gene3D" id="3.40.190.150">
    <property type="entry name" value="Bordetella uptake gene, domain 1"/>
    <property type="match status" value="1"/>
</dbReference>
<reference evidence="3 4" key="1">
    <citation type="submission" date="2019-08" db="EMBL/GenBank/DDBJ databases">
        <authorList>
            <person name="Grouzdev D."/>
            <person name="Tikhonova E."/>
            <person name="Kravchenko I."/>
        </authorList>
    </citation>
    <scope>NUCLEOTIDE SEQUENCE [LARGE SCALE GENOMIC DNA]</scope>
    <source>
        <strain evidence="3 4">59b</strain>
    </source>
</reference>
<dbReference type="RefSeq" id="WP_149232611.1">
    <property type="nucleotide sequence ID" value="NZ_JALJXJ010000010.1"/>
</dbReference>
<evidence type="ECO:0000256" key="1">
    <source>
        <dbReference type="ARBA" id="ARBA00006987"/>
    </source>
</evidence>
<dbReference type="PANTHER" id="PTHR42928">
    <property type="entry name" value="TRICARBOXYLATE-BINDING PROTEIN"/>
    <property type="match status" value="1"/>
</dbReference>
<dbReference type="Proteomes" id="UP000324927">
    <property type="component" value="Unassembled WGS sequence"/>
</dbReference>
<protein>
    <submittedName>
        <fullName evidence="3">Tripartite tricarboxylate transporter substrate binding protein</fullName>
    </submittedName>
</protein>
<evidence type="ECO:0000313" key="4">
    <source>
        <dbReference type="Proteomes" id="UP000324927"/>
    </source>
</evidence>
<comment type="caution">
    <text evidence="3">The sequence shown here is derived from an EMBL/GenBank/DDBJ whole genome shotgun (WGS) entry which is preliminary data.</text>
</comment>
<dbReference type="PIRSF" id="PIRSF017082">
    <property type="entry name" value="YflP"/>
    <property type="match status" value="1"/>
</dbReference>
<proteinExistence type="inferred from homology"/>
<dbReference type="Gene3D" id="3.40.190.10">
    <property type="entry name" value="Periplasmic binding protein-like II"/>
    <property type="match status" value="1"/>
</dbReference>
<dbReference type="CDD" id="cd13578">
    <property type="entry name" value="PBP2_Bug27"/>
    <property type="match status" value="1"/>
</dbReference>
<dbReference type="PANTHER" id="PTHR42928:SF5">
    <property type="entry name" value="BLR1237 PROTEIN"/>
    <property type="match status" value="1"/>
</dbReference>
<organism evidence="3 4">
    <name type="scientific">Azospirillum lipoferum</name>
    <dbReference type="NCBI Taxonomy" id="193"/>
    <lineage>
        <taxon>Bacteria</taxon>
        <taxon>Pseudomonadati</taxon>
        <taxon>Pseudomonadota</taxon>
        <taxon>Alphaproteobacteria</taxon>
        <taxon>Rhodospirillales</taxon>
        <taxon>Azospirillaceae</taxon>
        <taxon>Azospirillum</taxon>
    </lineage>
</organism>
<feature type="compositionally biased region" description="Low complexity" evidence="2">
    <location>
        <begin position="1"/>
        <end position="14"/>
    </location>
</feature>
<gene>
    <name evidence="3" type="ORF">FZ942_18790</name>
</gene>
<evidence type="ECO:0000313" key="3">
    <source>
        <dbReference type="EMBL" id="KAA0594854.1"/>
    </source>
</evidence>
<accession>A0A5A9GMN5</accession>
<dbReference type="AlphaFoldDB" id="A0A5A9GMN5"/>